<reference evidence="2 3" key="1">
    <citation type="submission" date="2017-04" db="EMBL/GenBank/DDBJ databases">
        <title>Draft genome sequence of Zooshikella ganghwensis VG4 isolated from Red Sea sediments.</title>
        <authorList>
            <person name="Rehman Z."/>
            <person name="Alam I."/>
            <person name="Kamau A."/>
            <person name="Bajic V."/>
            <person name="Leiknes T."/>
        </authorList>
    </citation>
    <scope>NUCLEOTIDE SEQUENCE [LARGE SCALE GENOMIC DNA]</scope>
    <source>
        <strain evidence="2 3">VG4</strain>
    </source>
</reference>
<keyword evidence="3" id="KW-1185">Reference proteome</keyword>
<dbReference type="Proteomes" id="UP000257039">
    <property type="component" value="Unassembled WGS sequence"/>
</dbReference>
<evidence type="ECO:0000313" key="2">
    <source>
        <dbReference type="EMBL" id="RDH43859.1"/>
    </source>
</evidence>
<protein>
    <submittedName>
        <fullName evidence="2">Uncharacterized protein</fullName>
    </submittedName>
</protein>
<sequence>MNKATLFTLTWVYVCTATAVYAMPPHYPDLSKGGNRWLVTFYNDTSPTHDQWATQGICFYPTGDVGTHQQYVWVSDTYPDWNGRATQEGDQIFMYGDFRWYNNIPYAGHDALQWQIVTGKRTIGSGHWQEWLTDEKFGRTFGWGNALWRRVGQCEIDNAEEALEKYRELPNDHKGSPSRKLTDEVF</sequence>
<keyword evidence="1" id="KW-0732">Signal</keyword>
<evidence type="ECO:0000256" key="1">
    <source>
        <dbReference type="SAM" id="SignalP"/>
    </source>
</evidence>
<dbReference type="RefSeq" id="WP_094787096.1">
    <property type="nucleotide sequence ID" value="NZ_NDXW01000001.1"/>
</dbReference>
<name>A0A4P9VML6_9GAMM</name>
<gene>
    <name evidence="2" type="ORF">B9G39_10615</name>
</gene>
<organism evidence="2 3">
    <name type="scientific">Zooshikella ganghwensis</name>
    <dbReference type="NCBI Taxonomy" id="202772"/>
    <lineage>
        <taxon>Bacteria</taxon>
        <taxon>Pseudomonadati</taxon>
        <taxon>Pseudomonadota</taxon>
        <taxon>Gammaproteobacteria</taxon>
        <taxon>Oceanospirillales</taxon>
        <taxon>Zooshikellaceae</taxon>
        <taxon>Zooshikella</taxon>
    </lineage>
</organism>
<feature type="chain" id="PRO_5020442487" evidence="1">
    <location>
        <begin position="23"/>
        <end position="186"/>
    </location>
</feature>
<comment type="caution">
    <text evidence="2">The sequence shown here is derived from an EMBL/GenBank/DDBJ whole genome shotgun (WGS) entry which is preliminary data.</text>
</comment>
<feature type="signal peptide" evidence="1">
    <location>
        <begin position="1"/>
        <end position="22"/>
    </location>
</feature>
<accession>A0A4P9VML6</accession>
<proteinExistence type="predicted"/>
<dbReference type="EMBL" id="NDXW01000001">
    <property type="protein sequence ID" value="RDH43859.1"/>
    <property type="molecule type" value="Genomic_DNA"/>
</dbReference>
<evidence type="ECO:0000313" key="3">
    <source>
        <dbReference type="Proteomes" id="UP000257039"/>
    </source>
</evidence>
<dbReference type="AlphaFoldDB" id="A0A4P9VML6"/>